<comment type="subcellular location">
    <subcellularLocation>
        <location evidence="2 10">Cytoplasm</location>
    </subcellularLocation>
</comment>
<dbReference type="Proteomes" id="UP000254912">
    <property type="component" value="Unassembled WGS sequence"/>
</dbReference>
<evidence type="ECO:0000256" key="3">
    <source>
        <dbReference type="ARBA" id="ARBA00009174"/>
    </source>
</evidence>
<evidence type="ECO:0000256" key="10">
    <source>
        <dbReference type="HAMAP-Rule" id="MF_00406"/>
    </source>
</evidence>
<comment type="catalytic activity">
    <reaction evidence="1 10">
        <text>a (3R)-hydroxyacyl-[ACP] = a (2E)-enoyl-[ACP] + H2O</text>
        <dbReference type="Rhea" id="RHEA:13097"/>
        <dbReference type="Rhea" id="RHEA-COMP:9925"/>
        <dbReference type="Rhea" id="RHEA-COMP:9945"/>
        <dbReference type="ChEBI" id="CHEBI:15377"/>
        <dbReference type="ChEBI" id="CHEBI:78784"/>
        <dbReference type="ChEBI" id="CHEBI:78827"/>
        <dbReference type="EC" id="4.2.1.59"/>
    </reaction>
</comment>
<gene>
    <name evidence="10" type="primary">fabZ</name>
    <name evidence="11" type="ORF">DFP99_1520</name>
</gene>
<reference evidence="11 12" key="1">
    <citation type="submission" date="2018-07" db="EMBL/GenBank/DDBJ databases">
        <title>Genomic Encyclopedia of Type Strains, Phase III (KMG-III): the genomes of soil and plant-associated and newly described type strains.</title>
        <authorList>
            <person name="Whitman W."/>
        </authorList>
    </citation>
    <scope>NUCLEOTIDE SEQUENCE [LARGE SCALE GENOMIC DNA]</scope>
    <source>
        <strain evidence="11 12">CECT 7031</strain>
    </source>
</reference>
<evidence type="ECO:0000256" key="5">
    <source>
        <dbReference type="ARBA" id="ARBA00022516"/>
    </source>
</evidence>
<sequence length="161" mass="17616">MFANKGARLILQDIRGHKMSLLNTTEIMEILPHRYPMLMLDTVEELEPGVRAVAKKNITINEEIFQGHFPGDPTFPGALTIEALAQTGAVALLTLPEFKGKTAYFGGIKKARYRKMIRPGDTLTLEVTLDKLRGAIGSGKGVVYVDGKKATTAELTFIIGD</sequence>
<dbReference type="GO" id="GO:0006633">
    <property type="term" value="P:fatty acid biosynthetic process"/>
    <property type="evidence" value="ECO:0007669"/>
    <property type="project" value="UniProtKB-UniRule"/>
</dbReference>
<keyword evidence="8 10" id="KW-0456">Lyase</keyword>
<dbReference type="Gene3D" id="3.10.129.10">
    <property type="entry name" value="Hotdog Thioesterase"/>
    <property type="match status" value="1"/>
</dbReference>
<organism evidence="11 12">
    <name type="scientific">Weissella soli</name>
    <dbReference type="NCBI Taxonomy" id="155866"/>
    <lineage>
        <taxon>Bacteria</taxon>
        <taxon>Bacillati</taxon>
        <taxon>Bacillota</taxon>
        <taxon>Bacilli</taxon>
        <taxon>Lactobacillales</taxon>
        <taxon>Lactobacillaceae</taxon>
        <taxon>Weissella</taxon>
    </lineage>
</organism>
<evidence type="ECO:0000256" key="9">
    <source>
        <dbReference type="ARBA" id="ARBA00025049"/>
    </source>
</evidence>
<dbReference type="InterPro" id="IPR013114">
    <property type="entry name" value="FabA_FabZ"/>
</dbReference>
<dbReference type="Pfam" id="PF07977">
    <property type="entry name" value="FabA"/>
    <property type="match status" value="1"/>
</dbReference>
<evidence type="ECO:0000313" key="11">
    <source>
        <dbReference type="EMBL" id="RDL01613.1"/>
    </source>
</evidence>
<keyword evidence="4 10" id="KW-0963">Cytoplasm</keyword>
<dbReference type="NCBIfam" id="NF000582">
    <property type="entry name" value="PRK00006.1"/>
    <property type="match status" value="1"/>
</dbReference>
<comment type="function">
    <text evidence="9 10">Involved in unsaturated fatty acids biosynthesis. Catalyzes the dehydration of short chain beta-hydroxyacyl-ACPs and long chain saturated and unsaturated beta-hydroxyacyl-ACPs.</text>
</comment>
<feature type="active site" evidence="10">
    <location>
        <position position="68"/>
    </location>
</feature>
<dbReference type="InterPro" id="IPR029069">
    <property type="entry name" value="HotDog_dom_sf"/>
</dbReference>
<dbReference type="SUPFAM" id="SSF54637">
    <property type="entry name" value="Thioesterase/thiol ester dehydrase-isomerase"/>
    <property type="match status" value="1"/>
</dbReference>
<evidence type="ECO:0000256" key="8">
    <source>
        <dbReference type="ARBA" id="ARBA00023239"/>
    </source>
</evidence>
<evidence type="ECO:0000256" key="2">
    <source>
        <dbReference type="ARBA" id="ARBA00004496"/>
    </source>
</evidence>
<evidence type="ECO:0000256" key="7">
    <source>
        <dbReference type="ARBA" id="ARBA00023098"/>
    </source>
</evidence>
<comment type="caution">
    <text evidence="11">The sequence shown here is derived from an EMBL/GenBank/DDBJ whole genome shotgun (WGS) entry which is preliminary data.</text>
</comment>
<dbReference type="KEGG" id="wso:WSWS_00365"/>
<keyword evidence="5 10" id="KW-0444">Lipid biosynthesis</keyword>
<dbReference type="AlphaFoldDB" id="A0A288Q5P8"/>
<accession>A0A288Q5P8</accession>
<dbReference type="GO" id="GO:0016020">
    <property type="term" value="C:membrane"/>
    <property type="evidence" value="ECO:0007669"/>
    <property type="project" value="GOC"/>
</dbReference>
<keyword evidence="12" id="KW-1185">Reference proteome</keyword>
<keyword evidence="6 10" id="KW-0441">Lipid A biosynthesis</keyword>
<dbReference type="CDD" id="cd01288">
    <property type="entry name" value="FabZ"/>
    <property type="match status" value="1"/>
</dbReference>
<dbReference type="PANTHER" id="PTHR30272">
    <property type="entry name" value="3-HYDROXYACYL-[ACYL-CARRIER-PROTEIN] DEHYDRATASE"/>
    <property type="match status" value="1"/>
</dbReference>
<dbReference type="GO" id="GO:0009245">
    <property type="term" value="P:lipid A biosynthetic process"/>
    <property type="evidence" value="ECO:0007669"/>
    <property type="project" value="UniProtKB-UniRule"/>
</dbReference>
<evidence type="ECO:0000256" key="1">
    <source>
        <dbReference type="ARBA" id="ARBA00001055"/>
    </source>
</evidence>
<dbReference type="EC" id="4.2.1.59" evidence="10"/>
<dbReference type="GO" id="GO:0005737">
    <property type="term" value="C:cytoplasm"/>
    <property type="evidence" value="ECO:0007669"/>
    <property type="project" value="UniProtKB-SubCell"/>
</dbReference>
<name>A0A288Q5P8_9LACO</name>
<dbReference type="GO" id="GO:0019171">
    <property type="term" value="F:(3R)-hydroxyacyl-[acyl-carrier-protein] dehydratase activity"/>
    <property type="evidence" value="ECO:0007669"/>
    <property type="project" value="UniProtKB-EC"/>
</dbReference>
<evidence type="ECO:0000256" key="6">
    <source>
        <dbReference type="ARBA" id="ARBA00022556"/>
    </source>
</evidence>
<dbReference type="PANTHER" id="PTHR30272:SF1">
    <property type="entry name" value="3-HYDROXYACYL-[ACYL-CARRIER-PROTEIN] DEHYDRATASE"/>
    <property type="match status" value="1"/>
</dbReference>
<dbReference type="FunFam" id="3.10.129.10:FF:000001">
    <property type="entry name" value="3-hydroxyacyl-[acyl-carrier-protein] dehydratase FabZ"/>
    <property type="match status" value="1"/>
</dbReference>
<proteinExistence type="inferred from homology"/>
<protein>
    <recommendedName>
        <fullName evidence="10">3-hydroxyacyl-[acyl-carrier-protein] dehydratase FabZ</fullName>
        <ecNumber evidence="10">4.2.1.59</ecNumber>
    </recommendedName>
    <alternativeName>
        <fullName evidence="10">(3R)-hydroxymyristoyl-[acyl-carrier-protein] dehydratase</fullName>
        <shortName evidence="10">(3R)-hydroxymyristoyl-ACP dehydrase</shortName>
    </alternativeName>
    <alternativeName>
        <fullName evidence="10">Beta-hydroxyacyl-ACP dehydratase</fullName>
    </alternativeName>
</protein>
<dbReference type="InterPro" id="IPR010084">
    <property type="entry name" value="FabZ"/>
</dbReference>
<evidence type="ECO:0000313" key="12">
    <source>
        <dbReference type="Proteomes" id="UP000254912"/>
    </source>
</evidence>
<dbReference type="HAMAP" id="MF_00406">
    <property type="entry name" value="FabZ"/>
    <property type="match status" value="1"/>
</dbReference>
<dbReference type="EMBL" id="QRAS01000004">
    <property type="protein sequence ID" value="RDL01613.1"/>
    <property type="molecule type" value="Genomic_DNA"/>
</dbReference>
<comment type="similarity">
    <text evidence="3 10">Belongs to the thioester dehydratase family. FabZ subfamily.</text>
</comment>
<keyword evidence="7 10" id="KW-0443">Lipid metabolism</keyword>
<evidence type="ECO:0000256" key="4">
    <source>
        <dbReference type="ARBA" id="ARBA00022490"/>
    </source>
</evidence>